<proteinExistence type="predicted"/>
<keyword evidence="2" id="KW-1185">Reference proteome</keyword>
<protein>
    <submittedName>
        <fullName evidence="1">Uncharacterized protein</fullName>
    </submittedName>
</protein>
<dbReference type="EMBL" id="DF973244">
    <property type="protein sequence ID" value="GAU22279.1"/>
    <property type="molecule type" value="Genomic_DNA"/>
</dbReference>
<dbReference type="InterPro" id="IPR036397">
    <property type="entry name" value="RNaseH_sf"/>
</dbReference>
<accession>A0A2Z6MTJ9</accession>
<dbReference type="SUPFAM" id="SSF53098">
    <property type="entry name" value="Ribonuclease H-like"/>
    <property type="match status" value="1"/>
</dbReference>
<dbReference type="GO" id="GO:0003676">
    <property type="term" value="F:nucleic acid binding"/>
    <property type="evidence" value="ECO:0007669"/>
    <property type="project" value="InterPro"/>
</dbReference>
<evidence type="ECO:0000313" key="2">
    <source>
        <dbReference type="Proteomes" id="UP000242715"/>
    </source>
</evidence>
<dbReference type="OrthoDB" id="957938at2759"/>
<name>A0A2Z6MTJ9_TRISU</name>
<evidence type="ECO:0000313" key="1">
    <source>
        <dbReference type="EMBL" id="GAU22279.1"/>
    </source>
</evidence>
<dbReference type="InterPro" id="IPR012337">
    <property type="entry name" value="RNaseH-like_sf"/>
</dbReference>
<dbReference type="AlphaFoldDB" id="A0A2Z6MTJ9"/>
<organism evidence="1 2">
    <name type="scientific">Trifolium subterraneum</name>
    <name type="common">Subterranean clover</name>
    <dbReference type="NCBI Taxonomy" id="3900"/>
    <lineage>
        <taxon>Eukaryota</taxon>
        <taxon>Viridiplantae</taxon>
        <taxon>Streptophyta</taxon>
        <taxon>Embryophyta</taxon>
        <taxon>Tracheophyta</taxon>
        <taxon>Spermatophyta</taxon>
        <taxon>Magnoliopsida</taxon>
        <taxon>eudicotyledons</taxon>
        <taxon>Gunneridae</taxon>
        <taxon>Pentapetalae</taxon>
        <taxon>rosids</taxon>
        <taxon>fabids</taxon>
        <taxon>Fabales</taxon>
        <taxon>Fabaceae</taxon>
        <taxon>Papilionoideae</taxon>
        <taxon>50 kb inversion clade</taxon>
        <taxon>NPAAA clade</taxon>
        <taxon>Hologalegina</taxon>
        <taxon>IRL clade</taxon>
        <taxon>Trifolieae</taxon>
        <taxon>Trifolium</taxon>
    </lineage>
</organism>
<dbReference type="Proteomes" id="UP000242715">
    <property type="component" value="Unassembled WGS sequence"/>
</dbReference>
<dbReference type="Gene3D" id="3.30.420.10">
    <property type="entry name" value="Ribonuclease H-like superfamily/Ribonuclease H"/>
    <property type="match status" value="1"/>
</dbReference>
<reference evidence="2" key="1">
    <citation type="journal article" date="2017" name="Front. Plant Sci.">
        <title>Climate Clever Clovers: New Paradigm to Reduce the Environmental Footprint of Ruminants by Breeding Low Methanogenic Forages Utilizing Haplotype Variation.</title>
        <authorList>
            <person name="Kaur P."/>
            <person name="Appels R."/>
            <person name="Bayer P.E."/>
            <person name="Keeble-Gagnere G."/>
            <person name="Wang J."/>
            <person name="Hirakawa H."/>
            <person name="Shirasawa K."/>
            <person name="Vercoe P."/>
            <person name="Stefanova K."/>
            <person name="Durmic Z."/>
            <person name="Nichols P."/>
            <person name="Revell C."/>
            <person name="Isobe S.N."/>
            <person name="Edwards D."/>
            <person name="Erskine W."/>
        </authorList>
    </citation>
    <scope>NUCLEOTIDE SEQUENCE [LARGE SCALE GENOMIC DNA]</scope>
    <source>
        <strain evidence="2">cv. Daliak</strain>
    </source>
</reference>
<gene>
    <name evidence="1" type="ORF">TSUD_260790</name>
</gene>
<sequence length="109" mass="12214">MAPRKLIEQCFVYVDGASVGIRDSNGAEYLAIVFALEVSADYLHLFPDSLMIVSDAITWANIKGECPWKLRFYSNKLHNLLSLFKTHVTREANFIADALAKDSSSMEGR</sequence>